<dbReference type="GO" id="GO:0051537">
    <property type="term" value="F:2 iron, 2 sulfur cluster binding"/>
    <property type="evidence" value="ECO:0007669"/>
    <property type="project" value="InterPro"/>
</dbReference>
<dbReference type="AlphaFoldDB" id="A0A418M839"/>
<name>A0A418M839_9BACT</name>
<dbReference type="InterPro" id="IPR001433">
    <property type="entry name" value="OxRdtase_FAD/NAD-bd"/>
</dbReference>
<dbReference type="Gene3D" id="3.40.50.80">
    <property type="entry name" value="Nucleotide-binding domain of ferredoxin-NADP reductase (FNR) module"/>
    <property type="match status" value="1"/>
</dbReference>
<keyword evidence="3" id="KW-1185">Reference proteome</keyword>
<dbReference type="PRINTS" id="PR00406">
    <property type="entry name" value="CYTB5RDTASE"/>
</dbReference>
<dbReference type="SUPFAM" id="SSF63380">
    <property type="entry name" value="Riboflavin synthase domain-like"/>
    <property type="match status" value="1"/>
</dbReference>
<dbReference type="Pfam" id="PF00970">
    <property type="entry name" value="FAD_binding_6"/>
    <property type="match status" value="1"/>
</dbReference>
<dbReference type="Proteomes" id="UP000283523">
    <property type="component" value="Unassembled WGS sequence"/>
</dbReference>
<evidence type="ECO:0000259" key="1">
    <source>
        <dbReference type="PROSITE" id="PS51384"/>
    </source>
</evidence>
<dbReference type="InterPro" id="IPR017938">
    <property type="entry name" value="Riboflavin_synthase-like_b-brl"/>
</dbReference>
<dbReference type="PRINTS" id="PR00371">
    <property type="entry name" value="FPNCR"/>
</dbReference>
<dbReference type="GO" id="GO:0006221">
    <property type="term" value="P:pyrimidine nucleotide biosynthetic process"/>
    <property type="evidence" value="ECO:0007669"/>
    <property type="project" value="InterPro"/>
</dbReference>
<dbReference type="PANTHER" id="PTHR47354:SF5">
    <property type="entry name" value="PROTEIN RFBI"/>
    <property type="match status" value="1"/>
</dbReference>
<dbReference type="OrthoDB" id="9801223at2"/>
<dbReference type="PANTHER" id="PTHR47354">
    <property type="entry name" value="NADH OXIDOREDUCTASE HCR"/>
    <property type="match status" value="1"/>
</dbReference>
<organism evidence="2 3">
    <name type="scientific">Fibrisoma montanum</name>
    <dbReference type="NCBI Taxonomy" id="2305895"/>
    <lineage>
        <taxon>Bacteria</taxon>
        <taxon>Pseudomonadati</taxon>
        <taxon>Bacteroidota</taxon>
        <taxon>Cytophagia</taxon>
        <taxon>Cytophagales</taxon>
        <taxon>Spirosomataceae</taxon>
        <taxon>Fibrisoma</taxon>
    </lineage>
</organism>
<dbReference type="InterPro" id="IPR012165">
    <property type="entry name" value="Cyt_c3_hydrogenase_gsu"/>
</dbReference>
<dbReference type="PIRSF" id="PIRSF006816">
    <property type="entry name" value="Cyc3_hyd_g"/>
    <property type="match status" value="1"/>
</dbReference>
<dbReference type="InterPro" id="IPR039261">
    <property type="entry name" value="FNR_nucleotide-bd"/>
</dbReference>
<dbReference type="InterPro" id="IPR017927">
    <property type="entry name" value="FAD-bd_FR_type"/>
</dbReference>
<dbReference type="EMBL" id="QXED01000004">
    <property type="protein sequence ID" value="RIV22244.1"/>
    <property type="molecule type" value="Genomic_DNA"/>
</dbReference>
<dbReference type="InterPro" id="IPR050415">
    <property type="entry name" value="MRET"/>
</dbReference>
<dbReference type="PROSITE" id="PS51384">
    <property type="entry name" value="FAD_FR"/>
    <property type="match status" value="1"/>
</dbReference>
<dbReference type="SUPFAM" id="SSF52343">
    <property type="entry name" value="Ferredoxin reductase-like, C-terminal NADP-linked domain"/>
    <property type="match status" value="1"/>
</dbReference>
<dbReference type="GO" id="GO:0050660">
    <property type="term" value="F:flavin adenine dinucleotide binding"/>
    <property type="evidence" value="ECO:0007669"/>
    <property type="project" value="InterPro"/>
</dbReference>
<dbReference type="CDD" id="cd06217">
    <property type="entry name" value="FNR_iron_sulfur_binding_3"/>
    <property type="match status" value="1"/>
</dbReference>
<reference evidence="2 3" key="1">
    <citation type="submission" date="2018-08" db="EMBL/GenBank/DDBJ databases">
        <title>Fibrisoma montanum sp. nov., isolated from Danxia mountain soil.</title>
        <authorList>
            <person name="Huang Y."/>
        </authorList>
    </citation>
    <scope>NUCLEOTIDE SEQUENCE [LARGE SCALE GENOMIC DNA]</scope>
    <source>
        <strain evidence="2 3">HYT19</strain>
    </source>
</reference>
<accession>A0A418M839</accession>
<dbReference type="Pfam" id="PF00175">
    <property type="entry name" value="NAD_binding_1"/>
    <property type="match status" value="1"/>
</dbReference>
<evidence type="ECO:0000313" key="2">
    <source>
        <dbReference type="EMBL" id="RIV22244.1"/>
    </source>
</evidence>
<dbReference type="Gene3D" id="2.40.30.10">
    <property type="entry name" value="Translation factors"/>
    <property type="match status" value="1"/>
</dbReference>
<dbReference type="InterPro" id="IPR008333">
    <property type="entry name" value="Cbr1-like_FAD-bd_dom"/>
</dbReference>
<dbReference type="InterPro" id="IPR001709">
    <property type="entry name" value="Flavoprot_Pyr_Nucl_cyt_Rdtase"/>
</dbReference>
<protein>
    <submittedName>
        <fullName evidence="2">Oxidoreductase</fullName>
    </submittedName>
</protein>
<feature type="domain" description="FAD-binding FR-type" evidence="1">
    <location>
        <begin position="4"/>
        <end position="106"/>
    </location>
</feature>
<gene>
    <name evidence="2" type="ORF">DYU11_14525</name>
</gene>
<proteinExistence type="predicted"/>
<comment type="caution">
    <text evidence="2">The sequence shown here is derived from an EMBL/GenBank/DDBJ whole genome shotgun (WGS) entry which is preliminary data.</text>
</comment>
<dbReference type="RefSeq" id="WP_119668425.1">
    <property type="nucleotide sequence ID" value="NZ_QXED01000004.1"/>
</dbReference>
<dbReference type="GO" id="GO:0016491">
    <property type="term" value="F:oxidoreductase activity"/>
    <property type="evidence" value="ECO:0007669"/>
    <property type="project" value="InterPro"/>
</dbReference>
<sequence>MERIQWQLARVKSIVQETPRVKTFTLALPHWTPHLPGQHYDLRLTAEDGYQAQRSYSIASPPEQTGEIDLTVELIDDGEVSAYLHEGITVGDQLEVRGPIGGYFVWRDAMKHEPLLLVAGGSGVVPLIAMLRHRTKIGATNPTRLLFSVRSVEEAIYRTELEEMAKQDAQFELLLTYTREAPAGWTGYHRRIDRTILTDVLNRFATQPFSFICGPTLLVEQVANTLAELGLPADTIRTERFGPTGT</sequence>
<evidence type="ECO:0000313" key="3">
    <source>
        <dbReference type="Proteomes" id="UP000283523"/>
    </source>
</evidence>